<dbReference type="Pfam" id="PF04187">
    <property type="entry name" value="Cofac_haem_bdg"/>
    <property type="match status" value="1"/>
</dbReference>
<feature type="compositionally biased region" description="Polar residues" evidence="1">
    <location>
        <begin position="27"/>
        <end position="51"/>
    </location>
</feature>
<evidence type="ECO:0000256" key="1">
    <source>
        <dbReference type="SAM" id="MobiDB-lite"/>
    </source>
</evidence>
<dbReference type="Proteomes" id="UP000256478">
    <property type="component" value="Unassembled WGS sequence"/>
</dbReference>
<feature type="compositionally biased region" description="Low complexity" evidence="1">
    <location>
        <begin position="17"/>
        <end position="26"/>
    </location>
</feature>
<dbReference type="CDD" id="cd14727">
    <property type="entry name" value="ChanN-like"/>
    <property type="match status" value="1"/>
</dbReference>
<evidence type="ECO:0000313" key="4">
    <source>
        <dbReference type="Proteomes" id="UP000256478"/>
    </source>
</evidence>
<dbReference type="SUPFAM" id="SSF159501">
    <property type="entry name" value="EreA/ChaN-like"/>
    <property type="match status" value="1"/>
</dbReference>
<dbReference type="InterPro" id="IPR007314">
    <property type="entry name" value="Cofac_haem-bd_dom"/>
</dbReference>
<dbReference type="OrthoDB" id="1680202at2"/>
<proteinExistence type="predicted"/>
<reference evidence="3 4" key="1">
    <citation type="submission" date="2018-08" db="EMBL/GenBank/DDBJ databases">
        <title>Thalassotalea euphylliae genome.</title>
        <authorList>
            <person name="Summers S."/>
            <person name="Rice S.A."/>
            <person name="Freckelton M.L."/>
            <person name="Nedved B.T."/>
            <person name="Hadfield M.G."/>
        </authorList>
    </citation>
    <scope>NUCLEOTIDE SEQUENCE [LARGE SCALE GENOMIC DNA]</scope>
    <source>
        <strain evidence="3 4">H1</strain>
    </source>
</reference>
<evidence type="ECO:0000313" key="3">
    <source>
        <dbReference type="EMBL" id="REL28923.1"/>
    </source>
</evidence>
<comment type="caution">
    <text evidence="3">The sequence shown here is derived from an EMBL/GenBank/DDBJ whole genome shotgun (WGS) entry which is preliminary data.</text>
</comment>
<organism evidence="3 4">
    <name type="scientific">Thalassotalea euphylliae</name>
    <dbReference type="NCBI Taxonomy" id="1655234"/>
    <lineage>
        <taxon>Bacteria</taxon>
        <taxon>Pseudomonadati</taxon>
        <taxon>Pseudomonadota</taxon>
        <taxon>Gammaproteobacteria</taxon>
        <taxon>Alteromonadales</taxon>
        <taxon>Colwelliaceae</taxon>
        <taxon>Thalassotalea</taxon>
    </lineage>
</organism>
<name>A0A3E0TX58_9GAMM</name>
<evidence type="ECO:0000259" key="2">
    <source>
        <dbReference type="Pfam" id="PF04187"/>
    </source>
</evidence>
<gene>
    <name evidence="3" type="ORF">DXX93_12690</name>
</gene>
<sequence>MVALSLIACSSTLPISLAQSSPSSQSNRNDPNLARSSSHSQATLTRTANGWQSSTPLSNMFEFQLIDVRQDIPKAVHLGQEHGGLLDYNVVFIGENHRHPGNHLAQTLIYQKMLSQGDRVILSMEQFERDTQATLDAYLAGNIGEWALRHYGRAWDNYRTSYRPMVEMAKKRGLPVIAANAPKDTVVCTGRHGLDVLKKLPNNRKNQVAASFYTPNHGAYFEKFTGAMSHGSSENISQRTLNSYHAQIVRDDTMAESIHLAMQANSSHKVVHLNGHFHSASGLGTVERLKRLRNDKLAVIQPVLVNNPEQPTFSEQDMETGDYLLLIYPLSKEVITDENRQVWRKEVFKRSHPDCSFGSPSPS</sequence>
<dbReference type="AlphaFoldDB" id="A0A3E0TX58"/>
<feature type="domain" description="Haem-binding uptake Tiki superfamily ChaN" evidence="2">
    <location>
        <begin position="85"/>
        <end position="289"/>
    </location>
</feature>
<accession>A0A3E0TX58</accession>
<dbReference type="Gene3D" id="3.40.50.11550">
    <property type="match status" value="1"/>
</dbReference>
<protein>
    <recommendedName>
        <fullName evidence="2">Haem-binding uptake Tiki superfamily ChaN domain-containing protein</fullName>
    </recommendedName>
</protein>
<dbReference type="EMBL" id="QUOU01000001">
    <property type="protein sequence ID" value="REL28923.1"/>
    <property type="molecule type" value="Genomic_DNA"/>
</dbReference>
<feature type="region of interest" description="Disordered" evidence="1">
    <location>
        <begin position="17"/>
        <end position="51"/>
    </location>
</feature>